<dbReference type="Proteomes" id="UP000593880">
    <property type="component" value="Chromosome"/>
</dbReference>
<keyword evidence="1" id="KW-0472">Membrane</keyword>
<dbReference type="RefSeq" id="WP_128965134.1">
    <property type="nucleotide sequence ID" value="NZ_BMHC01000033.1"/>
</dbReference>
<dbReference type="SUPFAM" id="SSF54523">
    <property type="entry name" value="Pili subunits"/>
    <property type="match status" value="1"/>
</dbReference>
<dbReference type="EMBL" id="CP030057">
    <property type="protein sequence ID" value="QOZ59520.1"/>
    <property type="molecule type" value="Genomic_DNA"/>
</dbReference>
<keyword evidence="4" id="KW-1185">Reference proteome</keyword>
<sequence>MSGYREPRRFRCIHRRHSECGLTLIELLVSLAILTILTSFIVGGLSTAIRAFSADRRNSVEAATNAAGESLRSLIASAMPVANALQPGSLLFDGQREELRFVTLSEGRALRGGPQDVRIRRRNDELVIEVFGALREGGSRKPPVSSTTIVAGLRDIRFRYFGVAGSNGEAIWRDDWIKARRLPALIEIGFNFKEAERNGPAVVVALRNEGAPGGS</sequence>
<dbReference type="EMBL" id="BMHC01000033">
    <property type="protein sequence ID" value="GGI33724.1"/>
    <property type="molecule type" value="Genomic_DNA"/>
</dbReference>
<protein>
    <recommendedName>
        <fullName evidence="6">Type II secretion system protein J</fullName>
    </recommendedName>
</protein>
<reference evidence="2" key="3">
    <citation type="submission" date="2022-12" db="EMBL/GenBank/DDBJ databases">
        <authorList>
            <person name="Sun Q."/>
            <person name="Zhou Y."/>
        </authorList>
    </citation>
    <scope>NUCLEOTIDE SEQUENCE</scope>
    <source>
        <strain evidence="2">CGMCC 1.15034</strain>
    </source>
</reference>
<dbReference type="OrthoDB" id="8456192at2"/>
<name>A0A410V482_9BRAD</name>
<evidence type="ECO:0000313" key="5">
    <source>
        <dbReference type="Proteomes" id="UP000625079"/>
    </source>
</evidence>
<dbReference type="AlphaFoldDB" id="A0A410V482"/>
<keyword evidence="1" id="KW-0812">Transmembrane</keyword>
<reference evidence="3 4" key="2">
    <citation type="submission" date="2018-06" db="EMBL/GenBank/DDBJ databases">
        <title>Comparative genomics of rhizobia nodulating Arachis hypogaea in China.</title>
        <authorList>
            <person name="Li Y."/>
        </authorList>
    </citation>
    <scope>NUCLEOTIDE SEQUENCE [LARGE SCALE GENOMIC DNA]</scope>
    <source>
        <strain evidence="3 4">CCBAU 51658</strain>
    </source>
</reference>
<dbReference type="InterPro" id="IPR012902">
    <property type="entry name" value="N_methyl_site"/>
</dbReference>
<accession>A0A410V482</accession>
<feature type="transmembrane region" description="Helical" evidence="1">
    <location>
        <begin position="21"/>
        <end position="45"/>
    </location>
</feature>
<evidence type="ECO:0000313" key="3">
    <source>
        <dbReference type="EMBL" id="QOZ59520.1"/>
    </source>
</evidence>
<gene>
    <name evidence="2" type="ORF">GCM10010987_75810</name>
    <name evidence="3" type="ORF">XH86_12835</name>
</gene>
<dbReference type="InterPro" id="IPR045584">
    <property type="entry name" value="Pilin-like"/>
</dbReference>
<reference evidence="2" key="1">
    <citation type="journal article" date="2014" name="Int. J. Syst. Evol. Microbiol.">
        <title>Complete genome sequence of Corynebacterium casei LMG S-19264T (=DSM 44701T), isolated from a smear-ripened cheese.</title>
        <authorList>
            <consortium name="US DOE Joint Genome Institute (JGI-PGF)"/>
            <person name="Walter F."/>
            <person name="Albersmeier A."/>
            <person name="Kalinowski J."/>
            <person name="Ruckert C."/>
        </authorList>
    </citation>
    <scope>NUCLEOTIDE SEQUENCE</scope>
    <source>
        <strain evidence="2">CGMCC 1.15034</strain>
    </source>
</reference>
<dbReference type="Proteomes" id="UP000625079">
    <property type="component" value="Unassembled WGS sequence"/>
</dbReference>
<evidence type="ECO:0000313" key="2">
    <source>
        <dbReference type="EMBL" id="GGI33724.1"/>
    </source>
</evidence>
<keyword evidence="1" id="KW-1133">Transmembrane helix</keyword>
<dbReference type="Pfam" id="PF07963">
    <property type="entry name" value="N_methyl"/>
    <property type="match status" value="1"/>
</dbReference>
<evidence type="ECO:0000313" key="4">
    <source>
        <dbReference type="Proteomes" id="UP000593880"/>
    </source>
</evidence>
<organism evidence="2 5">
    <name type="scientific">Bradyrhizobium guangdongense</name>
    <dbReference type="NCBI Taxonomy" id="1325090"/>
    <lineage>
        <taxon>Bacteria</taxon>
        <taxon>Pseudomonadati</taxon>
        <taxon>Pseudomonadota</taxon>
        <taxon>Alphaproteobacteria</taxon>
        <taxon>Hyphomicrobiales</taxon>
        <taxon>Nitrobacteraceae</taxon>
        <taxon>Bradyrhizobium</taxon>
    </lineage>
</organism>
<evidence type="ECO:0000256" key="1">
    <source>
        <dbReference type="SAM" id="Phobius"/>
    </source>
</evidence>
<proteinExistence type="predicted"/>
<dbReference type="NCBIfam" id="TIGR02532">
    <property type="entry name" value="IV_pilin_GFxxxE"/>
    <property type="match status" value="1"/>
</dbReference>
<evidence type="ECO:0008006" key="6">
    <source>
        <dbReference type="Google" id="ProtNLM"/>
    </source>
</evidence>